<feature type="compositionally biased region" description="Basic and acidic residues" evidence="1">
    <location>
        <begin position="65"/>
        <end position="74"/>
    </location>
</feature>
<dbReference type="EMBL" id="JAAKFY010000015">
    <property type="protein sequence ID" value="KAF3845562.1"/>
    <property type="molecule type" value="Genomic_DNA"/>
</dbReference>
<dbReference type="Proteomes" id="UP000518266">
    <property type="component" value="Unassembled WGS sequence"/>
</dbReference>
<organism evidence="2 3">
    <name type="scientific">Dissostichus mawsoni</name>
    <name type="common">Antarctic cod</name>
    <dbReference type="NCBI Taxonomy" id="36200"/>
    <lineage>
        <taxon>Eukaryota</taxon>
        <taxon>Metazoa</taxon>
        <taxon>Chordata</taxon>
        <taxon>Craniata</taxon>
        <taxon>Vertebrata</taxon>
        <taxon>Euteleostomi</taxon>
        <taxon>Actinopterygii</taxon>
        <taxon>Neopterygii</taxon>
        <taxon>Teleostei</taxon>
        <taxon>Neoteleostei</taxon>
        <taxon>Acanthomorphata</taxon>
        <taxon>Eupercaria</taxon>
        <taxon>Perciformes</taxon>
        <taxon>Notothenioidei</taxon>
        <taxon>Nototheniidae</taxon>
        <taxon>Dissostichus</taxon>
    </lineage>
</organism>
<dbReference type="AlphaFoldDB" id="A0A7J5Y7Z3"/>
<keyword evidence="3" id="KW-1185">Reference proteome</keyword>
<gene>
    <name evidence="2" type="ORF">F7725_008725</name>
</gene>
<feature type="region of interest" description="Disordered" evidence="1">
    <location>
        <begin position="50"/>
        <end position="74"/>
    </location>
</feature>
<accession>A0A7J5Y7Z3</accession>
<comment type="caution">
    <text evidence="2">The sequence shown here is derived from an EMBL/GenBank/DDBJ whole genome shotgun (WGS) entry which is preliminary data.</text>
</comment>
<reference evidence="2 3" key="1">
    <citation type="submission" date="2020-03" db="EMBL/GenBank/DDBJ databases">
        <title>Dissostichus mawsoni Genome sequencing and assembly.</title>
        <authorList>
            <person name="Park H."/>
        </authorList>
    </citation>
    <scope>NUCLEOTIDE SEQUENCE [LARGE SCALE GENOMIC DNA]</scope>
    <source>
        <strain evidence="2">DM0001</strain>
        <tissue evidence="2">Muscle</tissue>
    </source>
</reference>
<proteinExistence type="predicted"/>
<evidence type="ECO:0000313" key="2">
    <source>
        <dbReference type="EMBL" id="KAF3845562.1"/>
    </source>
</evidence>
<sequence length="122" mass="14472">MKSDSEDVDLQTRINFVDVETELQRRAELQTQILHDHIVFRSNKAFPSISWRKRRRKNKRRKKEKKLDQQEMSRQDVSYPIISLKIVRSEGLRVCVSDEPDHIVHRPGGGVFILRGFGLLWF</sequence>
<evidence type="ECO:0000313" key="3">
    <source>
        <dbReference type="Proteomes" id="UP000518266"/>
    </source>
</evidence>
<protein>
    <submittedName>
        <fullName evidence="2">Uncharacterized protein</fullName>
    </submittedName>
</protein>
<name>A0A7J5Y7Z3_DISMA</name>
<evidence type="ECO:0000256" key="1">
    <source>
        <dbReference type="SAM" id="MobiDB-lite"/>
    </source>
</evidence>
<feature type="compositionally biased region" description="Basic residues" evidence="1">
    <location>
        <begin position="51"/>
        <end position="64"/>
    </location>
</feature>